<proteinExistence type="predicted"/>
<evidence type="ECO:0000256" key="4">
    <source>
        <dbReference type="PROSITE-ProRule" id="PRU00175"/>
    </source>
</evidence>
<keyword evidence="8" id="KW-1185">Reference proteome</keyword>
<name>G0MWV5_CAEBE</name>
<dbReference type="InterPro" id="IPR017907">
    <property type="entry name" value="Znf_RING_CS"/>
</dbReference>
<evidence type="ECO:0000256" key="1">
    <source>
        <dbReference type="ARBA" id="ARBA00022723"/>
    </source>
</evidence>
<dbReference type="InterPro" id="IPR052667">
    <property type="entry name" value="E3_ubiquitin-ligase_RING"/>
</dbReference>
<dbReference type="PROSITE" id="PS50089">
    <property type="entry name" value="ZF_RING_2"/>
    <property type="match status" value="2"/>
</dbReference>
<dbReference type="HOGENOM" id="CLU_1490282_0_0_1"/>
<evidence type="ECO:0000313" key="7">
    <source>
        <dbReference type="EMBL" id="EGT46325.1"/>
    </source>
</evidence>
<keyword evidence="1" id="KW-0479">Metal-binding</keyword>
<dbReference type="InParanoid" id="G0MWV5"/>
<dbReference type="PROSITE" id="PS00518">
    <property type="entry name" value="ZF_RING_1"/>
    <property type="match status" value="2"/>
</dbReference>
<dbReference type="InterPro" id="IPR013083">
    <property type="entry name" value="Znf_RING/FYVE/PHD"/>
</dbReference>
<evidence type="ECO:0000256" key="3">
    <source>
        <dbReference type="ARBA" id="ARBA00022833"/>
    </source>
</evidence>
<feature type="domain" description="RING-type" evidence="6">
    <location>
        <begin position="110"/>
        <end position="153"/>
    </location>
</feature>
<dbReference type="GO" id="GO:0008270">
    <property type="term" value="F:zinc ion binding"/>
    <property type="evidence" value="ECO:0007669"/>
    <property type="project" value="UniProtKB-KW"/>
</dbReference>
<dbReference type="Gene3D" id="3.30.40.10">
    <property type="entry name" value="Zinc/RING finger domain, C3HC4 (zinc finger)"/>
    <property type="match status" value="2"/>
</dbReference>
<organism evidence="8">
    <name type="scientific">Caenorhabditis brenneri</name>
    <name type="common">Nematode worm</name>
    <dbReference type="NCBI Taxonomy" id="135651"/>
    <lineage>
        <taxon>Eukaryota</taxon>
        <taxon>Metazoa</taxon>
        <taxon>Ecdysozoa</taxon>
        <taxon>Nematoda</taxon>
        <taxon>Chromadorea</taxon>
        <taxon>Rhabditida</taxon>
        <taxon>Rhabditina</taxon>
        <taxon>Rhabditomorpha</taxon>
        <taxon>Rhabditoidea</taxon>
        <taxon>Rhabditidae</taxon>
        <taxon>Peloderinae</taxon>
        <taxon>Caenorhabditis</taxon>
    </lineage>
</organism>
<keyword evidence="3" id="KW-0862">Zinc</keyword>
<feature type="region of interest" description="Disordered" evidence="5">
    <location>
        <begin position="1"/>
        <end position="29"/>
    </location>
</feature>
<sequence length="181" mass="20538">MEARENSPQSPRKHPDEPKEEEAPEDQETPLDSLECEICGNGYSNNRLPLIIKACGHTVCENCIDILQEKSDWNCPSCRQFSNVQVNDLPVNQSLLDYILDRDRFDALACIQCNFRFNEEREPLVLRECGHSICQSCVTTLGKNGFIVCMPCRKISFLSDAKTGQLPKNYAVLSVIRELNK</sequence>
<dbReference type="InterPro" id="IPR027370">
    <property type="entry name" value="Znf-RING_euk"/>
</dbReference>
<dbReference type="STRING" id="135651.G0MWV5"/>
<accession>G0MWV5</accession>
<evidence type="ECO:0000259" key="6">
    <source>
        <dbReference type="PROSITE" id="PS50089"/>
    </source>
</evidence>
<dbReference type="SUPFAM" id="SSF57850">
    <property type="entry name" value="RING/U-box"/>
    <property type="match status" value="2"/>
</dbReference>
<evidence type="ECO:0000256" key="5">
    <source>
        <dbReference type="SAM" id="MobiDB-lite"/>
    </source>
</evidence>
<evidence type="ECO:0000256" key="2">
    <source>
        <dbReference type="ARBA" id="ARBA00022771"/>
    </source>
</evidence>
<keyword evidence="2 4" id="KW-0863">Zinc-finger</keyword>
<gene>
    <name evidence="7" type="ORF">CAEBREN_12875</name>
</gene>
<dbReference type="Pfam" id="PF13445">
    <property type="entry name" value="zf-RING_UBOX"/>
    <property type="match status" value="1"/>
</dbReference>
<protein>
    <recommendedName>
        <fullName evidence="6">RING-type domain-containing protein</fullName>
    </recommendedName>
</protein>
<dbReference type="Pfam" id="PF14634">
    <property type="entry name" value="zf-RING_5"/>
    <property type="match status" value="1"/>
</dbReference>
<dbReference type="AlphaFoldDB" id="G0MWV5"/>
<reference evidence="8" key="1">
    <citation type="submission" date="2011-07" db="EMBL/GenBank/DDBJ databases">
        <authorList>
            <consortium name="Caenorhabditis brenneri Sequencing and Analysis Consortium"/>
            <person name="Wilson R.K."/>
        </authorList>
    </citation>
    <scope>NUCLEOTIDE SEQUENCE [LARGE SCALE GENOMIC DNA]</scope>
    <source>
        <strain evidence="8">PB2801</strain>
    </source>
</reference>
<feature type="compositionally biased region" description="Acidic residues" evidence="5">
    <location>
        <begin position="18"/>
        <end position="29"/>
    </location>
</feature>
<feature type="compositionally biased region" description="Polar residues" evidence="5">
    <location>
        <begin position="1"/>
        <end position="10"/>
    </location>
</feature>
<dbReference type="eggNOG" id="KOG4185">
    <property type="taxonomic scope" value="Eukaryota"/>
</dbReference>
<evidence type="ECO:0000313" key="8">
    <source>
        <dbReference type="Proteomes" id="UP000008068"/>
    </source>
</evidence>
<dbReference type="SMART" id="SM00184">
    <property type="entry name" value="RING"/>
    <property type="match status" value="2"/>
</dbReference>
<dbReference type="InterPro" id="IPR001841">
    <property type="entry name" value="Znf_RING"/>
</dbReference>
<dbReference type="OMA" id="TETHYPL"/>
<dbReference type="EMBL" id="GL379817">
    <property type="protein sequence ID" value="EGT46325.1"/>
    <property type="molecule type" value="Genomic_DNA"/>
</dbReference>
<dbReference type="OrthoDB" id="5808232at2759"/>
<dbReference type="PANTHER" id="PTHR47156:SF7">
    <property type="entry name" value="RING-TYPE DOMAIN-CONTAINING PROTEIN"/>
    <property type="match status" value="1"/>
</dbReference>
<dbReference type="PANTHER" id="PTHR47156">
    <property type="entry name" value="PROTEIN CBG20824"/>
    <property type="match status" value="1"/>
</dbReference>
<feature type="domain" description="RING-type" evidence="6">
    <location>
        <begin position="36"/>
        <end position="79"/>
    </location>
</feature>
<dbReference type="Proteomes" id="UP000008068">
    <property type="component" value="Unassembled WGS sequence"/>
</dbReference>